<comment type="caution">
    <text evidence="1">The sequence shown here is derived from an EMBL/GenBank/DDBJ whole genome shotgun (WGS) entry which is preliminary data.</text>
</comment>
<dbReference type="Proteomes" id="UP000029080">
    <property type="component" value="Unassembled WGS sequence"/>
</dbReference>
<organism evidence="1 2">
    <name type="scientific">Bifidobacterium tsurumiense</name>
    <dbReference type="NCBI Taxonomy" id="356829"/>
    <lineage>
        <taxon>Bacteria</taxon>
        <taxon>Bacillati</taxon>
        <taxon>Actinomycetota</taxon>
        <taxon>Actinomycetes</taxon>
        <taxon>Bifidobacteriales</taxon>
        <taxon>Bifidobacteriaceae</taxon>
        <taxon>Bifidobacterium</taxon>
    </lineage>
</organism>
<gene>
    <name evidence="1" type="ORF">BITS_1576</name>
</gene>
<reference evidence="1 2" key="1">
    <citation type="submission" date="2014-03" db="EMBL/GenBank/DDBJ databases">
        <title>Genomics of Bifidobacteria.</title>
        <authorList>
            <person name="Ventura M."/>
            <person name="Milani C."/>
            <person name="Lugli G.A."/>
        </authorList>
    </citation>
    <scope>NUCLEOTIDE SEQUENCE [LARGE SCALE GENOMIC DNA]</scope>
    <source>
        <strain evidence="1 2">JCM 13495</strain>
    </source>
</reference>
<dbReference type="RefSeq" id="WP_160249605.1">
    <property type="nucleotide sequence ID" value="NZ_JGZU01000005.1"/>
</dbReference>
<dbReference type="Gene3D" id="3.10.450.620">
    <property type="entry name" value="JHP933, nucleotidyltransferase-like core domain"/>
    <property type="match status" value="1"/>
</dbReference>
<dbReference type="EMBL" id="JGZU01000005">
    <property type="protein sequence ID" value="KFJ07144.1"/>
    <property type="molecule type" value="Genomic_DNA"/>
</dbReference>
<dbReference type="Pfam" id="PF08843">
    <property type="entry name" value="AbiEii"/>
    <property type="match status" value="1"/>
</dbReference>
<accession>A0A087EH93</accession>
<dbReference type="OrthoDB" id="158131at2"/>
<sequence length="311" mass="34126">MNGEVSEFRRIAESIVSASGVPALLPVIEKEVLHYHILSAMRETGYLDRVVFQGGTSLRLCHGSPRYSEDLDFVGGKGFAGSDMRGLGDVLVRALSSVDPEIEVKVREPKDDGSTVSRWRIRIRVSGQRRDLPSQIVKLEVAAVPSYEPVAGLVNVNYPQLSGLFDQIPVRVESLGEILADKMVSYVCAGHPRYRDLWDVNWLLPRGVDVGSAWDMAARKAVDYDEADEWNGFEGRAGAVGGIMEGDGFAAEMHRFLEPRVYDRTVGDALWRQAAARTVESLFLSPVHAVADPADPLTMDGNVPGVGFRTI</sequence>
<evidence type="ECO:0000313" key="1">
    <source>
        <dbReference type="EMBL" id="KFJ07144.1"/>
    </source>
</evidence>
<name>A0A087EH93_9BIFI</name>
<keyword evidence="1" id="KW-0808">Transferase</keyword>
<dbReference type="AlphaFoldDB" id="A0A087EH93"/>
<evidence type="ECO:0000313" key="2">
    <source>
        <dbReference type="Proteomes" id="UP000029080"/>
    </source>
</evidence>
<protein>
    <submittedName>
        <fullName evidence="1">Nucleotidyl transferase, PF08843 family</fullName>
    </submittedName>
</protein>
<dbReference type="GO" id="GO:0016740">
    <property type="term" value="F:transferase activity"/>
    <property type="evidence" value="ECO:0007669"/>
    <property type="project" value="UniProtKB-KW"/>
</dbReference>
<dbReference type="eggNOG" id="COG2253">
    <property type="taxonomic scope" value="Bacteria"/>
</dbReference>
<keyword evidence="2" id="KW-1185">Reference proteome</keyword>
<proteinExistence type="predicted"/>
<dbReference type="STRING" id="356829.BITS_1576"/>
<dbReference type="InterPro" id="IPR014942">
    <property type="entry name" value="AbiEii"/>
</dbReference>